<name>A0A9W9RKC7_PENBR</name>
<reference evidence="2" key="2">
    <citation type="journal article" date="2023" name="IMA Fungus">
        <title>Comparative genomic study of the Penicillium genus elucidates a diverse pangenome and 15 lateral gene transfer events.</title>
        <authorList>
            <person name="Petersen C."/>
            <person name="Sorensen T."/>
            <person name="Nielsen M.R."/>
            <person name="Sondergaard T.E."/>
            <person name="Sorensen J.L."/>
            <person name="Fitzpatrick D.A."/>
            <person name="Frisvad J.C."/>
            <person name="Nielsen K.L."/>
        </authorList>
    </citation>
    <scope>NUCLEOTIDE SEQUENCE</scope>
    <source>
        <strain evidence="2">IBT 35675</strain>
    </source>
</reference>
<accession>A0A9W9RKC7</accession>
<evidence type="ECO:0000256" key="1">
    <source>
        <dbReference type="SAM" id="MobiDB-lite"/>
    </source>
</evidence>
<feature type="compositionally biased region" description="Low complexity" evidence="1">
    <location>
        <begin position="16"/>
        <end position="37"/>
    </location>
</feature>
<dbReference type="AlphaFoldDB" id="A0A9W9RKC7"/>
<evidence type="ECO:0000313" key="3">
    <source>
        <dbReference type="Proteomes" id="UP001148299"/>
    </source>
</evidence>
<gene>
    <name evidence="2" type="ORF">N7541_002570</name>
</gene>
<protein>
    <submittedName>
        <fullName evidence="2">Uncharacterized protein</fullName>
    </submittedName>
</protein>
<organism evidence="2 3">
    <name type="scientific">Penicillium brevicompactum</name>
    <dbReference type="NCBI Taxonomy" id="5074"/>
    <lineage>
        <taxon>Eukaryota</taxon>
        <taxon>Fungi</taxon>
        <taxon>Dikarya</taxon>
        <taxon>Ascomycota</taxon>
        <taxon>Pezizomycotina</taxon>
        <taxon>Eurotiomycetes</taxon>
        <taxon>Eurotiomycetidae</taxon>
        <taxon>Eurotiales</taxon>
        <taxon>Aspergillaceae</taxon>
        <taxon>Penicillium</taxon>
    </lineage>
</organism>
<comment type="caution">
    <text evidence="2">The sequence shown here is derived from an EMBL/GenBank/DDBJ whole genome shotgun (WGS) entry which is preliminary data.</text>
</comment>
<evidence type="ECO:0000313" key="2">
    <source>
        <dbReference type="EMBL" id="KAJ5361726.1"/>
    </source>
</evidence>
<dbReference type="EMBL" id="JAPZBR010000002">
    <property type="protein sequence ID" value="KAJ5361726.1"/>
    <property type="molecule type" value="Genomic_DNA"/>
</dbReference>
<dbReference type="Proteomes" id="UP001148299">
    <property type="component" value="Unassembled WGS sequence"/>
</dbReference>
<sequence>MEKTEVTSKLSPQARPSSATEASMESTEVSEVTRTPSLKARPNSASYYDRRSSTYTGCDEESIKETKVTQTPSLGACPGSVARAFVGAILRPAVLHTPGIVGAGEGKQDVQNMGMRWYVYYWSMDVCEKQRADTKVLDTSSNFTNASPDATLQQTVSRIPMVGRHGERTVVALKSQVREIQQKECGGLELEIRTTISRLAASRILRVWILHWAGKVTASGWESPPLH</sequence>
<keyword evidence="3" id="KW-1185">Reference proteome</keyword>
<reference evidence="2" key="1">
    <citation type="submission" date="2022-12" db="EMBL/GenBank/DDBJ databases">
        <authorList>
            <person name="Petersen C."/>
        </authorList>
    </citation>
    <scope>NUCLEOTIDE SEQUENCE</scope>
    <source>
        <strain evidence="2">IBT 35675</strain>
    </source>
</reference>
<proteinExistence type="predicted"/>
<feature type="region of interest" description="Disordered" evidence="1">
    <location>
        <begin position="1"/>
        <end position="52"/>
    </location>
</feature>